<feature type="region of interest" description="Disordered" evidence="1">
    <location>
        <begin position="59"/>
        <end position="93"/>
    </location>
</feature>
<keyword evidence="4" id="KW-1185">Reference proteome</keyword>
<evidence type="ECO:0000313" key="3">
    <source>
        <dbReference type="EMBL" id="WOO39855.1"/>
    </source>
</evidence>
<dbReference type="PANTHER" id="PTHR34404:SF2">
    <property type="entry name" value="CONSERVED SERINE RICH PROTEIN"/>
    <property type="match status" value="1"/>
</dbReference>
<evidence type="ECO:0000256" key="1">
    <source>
        <dbReference type="SAM" id="MobiDB-lite"/>
    </source>
</evidence>
<feature type="domain" description="Putative regulatory protein FmdB zinc ribbon" evidence="2">
    <location>
        <begin position="1"/>
        <end position="43"/>
    </location>
</feature>
<feature type="compositionally biased region" description="Basic and acidic residues" evidence="1">
    <location>
        <begin position="59"/>
        <end position="87"/>
    </location>
</feature>
<dbReference type="NCBIfam" id="TIGR02605">
    <property type="entry name" value="CxxC_CxxC_SSSS"/>
    <property type="match status" value="1"/>
</dbReference>
<protein>
    <submittedName>
        <fullName evidence="3">Zinc ribbon domain-containing protein</fullName>
    </submittedName>
</protein>
<dbReference type="Proteomes" id="UP001304300">
    <property type="component" value="Chromosome"/>
</dbReference>
<dbReference type="PANTHER" id="PTHR34404">
    <property type="entry name" value="REGULATORY PROTEIN, FMDB FAMILY"/>
    <property type="match status" value="1"/>
</dbReference>
<evidence type="ECO:0000259" key="2">
    <source>
        <dbReference type="SMART" id="SM00834"/>
    </source>
</evidence>
<dbReference type="RefSeq" id="WP_317831890.1">
    <property type="nucleotide sequence ID" value="NZ_CP136920.1"/>
</dbReference>
<name>A0AAQ3QUE7_9BACT</name>
<dbReference type="SMART" id="SM00834">
    <property type="entry name" value="CxxC_CXXC_SSSS"/>
    <property type="match status" value="1"/>
</dbReference>
<dbReference type="EMBL" id="CP136920">
    <property type="protein sequence ID" value="WOO39855.1"/>
    <property type="molecule type" value="Genomic_DNA"/>
</dbReference>
<dbReference type="AlphaFoldDB" id="A0AAQ3QUE7"/>
<dbReference type="KEGG" id="puo:RZN69_14615"/>
<accession>A0AAQ3QUE7</accession>
<sequence length="93" mass="10204">MPTYEYHCDACERDLEIFQSMKDDALTVCPECGKKGKIHRQISGGAGIIFKGSGFYETDYKSKSEPKTSEKSESKTSETKSPKKEKTAAAAAS</sequence>
<evidence type="ECO:0000313" key="4">
    <source>
        <dbReference type="Proteomes" id="UP001304300"/>
    </source>
</evidence>
<reference evidence="3 4" key="1">
    <citation type="submission" date="2023-10" db="EMBL/GenBank/DDBJ databases">
        <title>Rubellicoccus peritrichatus gen. nov., sp. nov., isolated from an algae of coral reef tank.</title>
        <authorList>
            <person name="Luo J."/>
        </authorList>
    </citation>
    <scope>NUCLEOTIDE SEQUENCE [LARGE SCALE GENOMIC DNA]</scope>
    <source>
        <strain evidence="3 4">CR14</strain>
    </source>
</reference>
<dbReference type="Pfam" id="PF09723">
    <property type="entry name" value="Zn_ribbon_8"/>
    <property type="match status" value="1"/>
</dbReference>
<proteinExistence type="predicted"/>
<gene>
    <name evidence="3" type="ORF">RZN69_14615</name>
</gene>
<organism evidence="3 4">
    <name type="scientific">Rubellicoccus peritrichatus</name>
    <dbReference type="NCBI Taxonomy" id="3080537"/>
    <lineage>
        <taxon>Bacteria</taxon>
        <taxon>Pseudomonadati</taxon>
        <taxon>Verrucomicrobiota</taxon>
        <taxon>Opitutia</taxon>
        <taxon>Puniceicoccales</taxon>
        <taxon>Cerasicoccaceae</taxon>
        <taxon>Rubellicoccus</taxon>
    </lineage>
</organism>
<dbReference type="InterPro" id="IPR013429">
    <property type="entry name" value="Regulatory_FmdB_Zinc_ribbon"/>
</dbReference>